<protein>
    <recommendedName>
        <fullName evidence="3">histidine kinase</fullName>
        <ecNumber evidence="3">2.7.13.3</ecNumber>
    </recommendedName>
</protein>
<dbReference type="SUPFAM" id="SSF55874">
    <property type="entry name" value="ATPase domain of HSP90 chaperone/DNA topoisomerase II/histidine kinase"/>
    <property type="match status" value="1"/>
</dbReference>
<keyword evidence="7 13" id="KW-0418">Kinase</keyword>
<evidence type="ECO:0000256" key="7">
    <source>
        <dbReference type="ARBA" id="ARBA00022777"/>
    </source>
</evidence>
<gene>
    <name evidence="13" type="ORF">FAK_39380</name>
</gene>
<reference evidence="14" key="1">
    <citation type="journal article" date="2023" name="Arch. Microbiol.">
        <title>Desulfoferula mesophilus gen. nov. sp. nov., a mesophilic sulfate-reducing bacterium isolated from a brackish lake sediment.</title>
        <authorList>
            <person name="Watanabe T."/>
            <person name="Yabe T."/>
            <person name="Tsuji J.M."/>
            <person name="Fukui M."/>
        </authorList>
    </citation>
    <scope>NUCLEOTIDE SEQUENCE [LARGE SCALE GENOMIC DNA]</scope>
    <source>
        <strain evidence="14">12FAK</strain>
    </source>
</reference>
<dbReference type="SUPFAM" id="SSF158472">
    <property type="entry name" value="HAMP domain-like"/>
    <property type="match status" value="1"/>
</dbReference>
<dbReference type="InterPro" id="IPR005467">
    <property type="entry name" value="His_kinase_dom"/>
</dbReference>
<organism evidence="13 14">
    <name type="scientific">Desulfoferula mesophila</name>
    <dbReference type="NCBI Taxonomy" id="3058419"/>
    <lineage>
        <taxon>Bacteria</taxon>
        <taxon>Pseudomonadati</taxon>
        <taxon>Thermodesulfobacteriota</taxon>
        <taxon>Desulfarculia</taxon>
        <taxon>Desulfarculales</taxon>
        <taxon>Desulfarculaceae</taxon>
        <taxon>Desulfoferula</taxon>
    </lineage>
</organism>
<evidence type="ECO:0000256" key="10">
    <source>
        <dbReference type="SAM" id="Phobius"/>
    </source>
</evidence>
<dbReference type="SMART" id="SM00304">
    <property type="entry name" value="HAMP"/>
    <property type="match status" value="1"/>
</dbReference>
<dbReference type="AlphaFoldDB" id="A0AAU9F5E0"/>
<name>A0AAU9F5E0_9BACT</name>
<dbReference type="SUPFAM" id="SSF47384">
    <property type="entry name" value="Homodimeric domain of signal transducing histidine kinase"/>
    <property type="match status" value="1"/>
</dbReference>
<dbReference type="Pfam" id="PF00672">
    <property type="entry name" value="HAMP"/>
    <property type="match status" value="1"/>
</dbReference>
<evidence type="ECO:0000256" key="1">
    <source>
        <dbReference type="ARBA" id="ARBA00000085"/>
    </source>
</evidence>
<sequence length="478" mass="53520">MGLWQGLSKIRVRLAVGFAAAFLGMALFGALSYSYFLGMERKLVFLSQADGMVNMVLEARRYEKNYFLYRHDQDYSLALDYLDRYEAMLANDREHLVRGHGQAAIAGLQKLSADYRRQFIWVREHLNGDAGVARMDQAVTRLRASGKELISRLEVLARAERQGITDLLREYRPLLVAFLALLAGLGGGLAYALIARLIRPLQTIEAATEVVAHGDYQTLPRPTHRDEIGSLVNAFNRMVSQLRRNNEQVIQTEKLTALGTLTSGVAHELNNPLNNISTSCQILLEELDRDVDEYHRELLAAIDQQVAKARDIVSSLLEFSRQREFRLRPENLRTVVRESLKLIRGEVPAGIQTRLLVPEGIQVQMDKAHMVQALLNLAMNAVQAMGEEGVLTITARLLAQTRRVELVVEDTGPGIPAEVLPRIFDPFFTTKEVGAGTGLGLSIVYGVMERHHGRVEAESRPGRGARFIITLPMDDERS</sequence>
<dbReference type="InterPro" id="IPR003661">
    <property type="entry name" value="HisK_dim/P_dom"/>
</dbReference>
<evidence type="ECO:0000313" key="13">
    <source>
        <dbReference type="EMBL" id="BEQ16872.1"/>
    </source>
</evidence>
<dbReference type="RefSeq" id="WP_338603343.1">
    <property type="nucleotide sequence ID" value="NZ_AP028679.1"/>
</dbReference>
<evidence type="ECO:0000259" key="11">
    <source>
        <dbReference type="PROSITE" id="PS50109"/>
    </source>
</evidence>
<dbReference type="GO" id="GO:0000155">
    <property type="term" value="F:phosphorelay sensor kinase activity"/>
    <property type="evidence" value="ECO:0007669"/>
    <property type="project" value="InterPro"/>
</dbReference>
<comment type="subcellular location">
    <subcellularLocation>
        <location evidence="2">Membrane</location>
    </subcellularLocation>
</comment>
<feature type="domain" description="Histidine kinase" evidence="11">
    <location>
        <begin position="264"/>
        <end position="475"/>
    </location>
</feature>
<evidence type="ECO:0000256" key="3">
    <source>
        <dbReference type="ARBA" id="ARBA00012438"/>
    </source>
</evidence>
<dbReference type="PROSITE" id="PS50885">
    <property type="entry name" value="HAMP"/>
    <property type="match status" value="1"/>
</dbReference>
<dbReference type="Proteomes" id="UP001366166">
    <property type="component" value="Chromosome"/>
</dbReference>
<dbReference type="PROSITE" id="PS50109">
    <property type="entry name" value="HIS_KIN"/>
    <property type="match status" value="1"/>
</dbReference>
<evidence type="ECO:0000256" key="4">
    <source>
        <dbReference type="ARBA" id="ARBA00022553"/>
    </source>
</evidence>
<evidence type="ECO:0000256" key="8">
    <source>
        <dbReference type="ARBA" id="ARBA00022840"/>
    </source>
</evidence>
<keyword evidence="6" id="KW-0547">Nucleotide-binding</keyword>
<keyword evidence="10" id="KW-0472">Membrane</keyword>
<accession>A0AAU9F5E0</accession>
<dbReference type="InterPro" id="IPR003594">
    <property type="entry name" value="HATPase_dom"/>
</dbReference>
<evidence type="ECO:0000256" key="6">
    <source>
        <dbReference type="ARBA" id="ARBA00022741"/>
    </source>
</evidence>
<evidence type="ECO:0000256" key="9">
    <source>
        <dbReference type="ARBA" id="ARBA00023012"/>
    </source>
</evidence>
<dbReference type="EC" id="2.7.13.3" evidence="3"/>
<keyword evidence="14" id="KW-1185">Reference proteome</keyword>
<evidence type="ECO:0000259" key="12">
    <source>
        <dbReference type="PROSITE" id="PS50885"/>
    </source>
</evidence>
<dbReference type="SMART" id="SM00387">
    <property type="entry name" value="HATPase_c"/>
    <property type="match status" value="1"/>
</dbReference>
<dbReference type="PANTHER" id="PTHR43065:SF46">
    <property type="entry name" value="C4-DICARBOXYLATE TRANSPORT SENSOR PROTEIN DCTB"/>
    <property type="match status" value="1"/>
</dbReference>
<keyword evidence="4" id="KW-0597">Phosphoprotein</keyword>
<dbReference type="GO" id="GO:0016020">
    <property type="term" value="C:membrane"/>
    <property type="evidence" value="ECO:0007669"/>
    <property type="project" value="UniProtKB-SubCell"/>
</dbReference>
<dbReference type="Gene3D" id="6.10.340.10">
    <property type="match status" value="1"/>
</dbReference>
<evidence type="ECO:0000313" key="14">
    <source>
        <dbReference type="Proteomes" id="UP001366166"/>
    </source>
</evidence>
<dbReference type="GO" id="GO:0005524">
    <property type="term" value="F:ATP binding"/>
    <property type="evidence" value="ECO:0007669"/>
    <property type="project" value="UniProtKB-KW"/>
</dbReference>
<comment type="catalytic activity">
    <reaction evidence="1">
        <text>ATP + protein L-histidine = ADP + protein N-phospho-L-histidine.</text>
        <dbReference type="EC" id="2.7.13.3"/>
    </reaction>
</comment>
<dbReference type="SMART" id="SM00388">
    <property type="entry name" value="HisKA"/>
    <property type="match status" value="1"/>
</dbReference>
<dbReference type="CDD" id="cd06225">
    <property type="entry name" value="HAMP"/>
    <property type="match status" value="1"/>
</dbReference>
<dbReference type="KEGG" id="dmp:FAK_39380"/>
<dbReference type="InterPro" id="IPR004358">
    <property type="entry name" value="Sig_transdc_His_kin-like_C"/>
</dbReference>
<evidence type="ECO:0000256" key="2">
    <source>
        <dbReference type="ARBA" id="ARBA00004370"/>
    </source>
</evidence>
<keyword evidence="8" id="KW-0067">ATP-binding</keyword>
<dbReference type="InterPro" id="IPR003660">
    <property type="entry name" value="HAMP_dom"/>
</dbReference>
<dbReference type="InterPro" id="IPR036890">
    <property type="entry name" value="HATPase_C_sf"/>
</dbReference>
<proteinExistence type="predicted"/>
<dbReference type="Pfam" id="PF00512">
    <property type="entry name" value="HisKA"/>
    <property type="match status" value="1"/>
</dbReference>
<dbReference type="CDD" id="cd00082">
    <property type="entry name" value="HisKA"/>
    <property type="match status" value="1"/>
</dbReference>
<dbReference type="Gene3D" id="3.30.565.10">
    <property type="entry name" value="Histidine kinase-like ATPase, C-terminal domain"/>
    <property type="match status" value="1"/>
</dbReference>
<keyword evidence="10" id="KW-1133">Transmembrane helix</keyword>
<keyword evidence="5" id="KW-0808">Transferase</keyword>
<dbReference type="Gene3D" id="1.10.287.130">
    <property type="match status" value="1"/>
</dbReference>
<dbReference type="PRINTS" id="PR00344">
    <property type="entry name" value="BCTRLSENSOR"/>
</dbReference>
<keyword evidence="9" id="KW-0902">Two-component regulatory system</keyword>
<evidence type="ECO:0000256" key="5">
    <source>
        <dbReference type="ARBA" id="ARBA00022679"/>
    </source>
</evidence>
<dbReference type="PANTHER" id="PTHR43065">
    <property type="entry name" value="SENSOR HISTIDINE KINASE"/>
    <property type="match status" value="1"/>
</dbReference>
<dbReference type="Pfam" id="PF02518">
    <property type="entry name" value="HATPase_c"/>
    <property type="match status" value="1"/>
</dbReference>
<dbReference type="EMBL" id="AP028679">
    <property type="protein sequence ID" value="BEQ16872.1"/>
    <property type="molecule type" value="Genomic_DNA"/>
</dbReference>
<dbReference type="InterPro" id="IPR036097">
    <property type="entry name" value="HisK_dim/P_sf"/>
</dbReference>
<feature type="transmembrane region" description="Helical" evidence="10">
    <location>
        <begin position="12"/>
        <end position="36"/>
    </location>
</feature>
<keyword evidence="10" id="KW-0812">Transmembrane</keyword>
<feature type="domain" description="HAMP" evidence="12">
    <location>
        <begin position="195"/>
        <end position="247"/>
    </location>
</feature>
<feature type="transmembrane region" description="Helical" evidence="10">
    <location>
        <begin position="174"/>
        <end position="194"/>
    </location>
</feature>